<dbReference type="GO" id="GO:0008168">
    <property type="term" value="F:methyltransferase activity"/>
    <property type="evidence" value="ECO:0007669"/>
    <property type="project" value="UniProtKB-KW"/>
</dbReference>
<dbReference type="EMBL" id="JAJVCN010000004">
    <property type="protein sequence ID" value="MCE7010137.1"/>
    <property type="molecule type" value="Genomic_DNA"/>
</dbReference>
<name>A0ABS8ZWB3_9PSEU</name>
<dbReference type="Gene3D" id="3.40.50.150">
    <property type="entry name" value="Vaccinia Virus protein VP39"/>
    <property type="match status" value="1"/>
</dbReference>
<reference evidence="1 2" key="1">
    <citation type="submission" date="2021-12" db="EMBL/GenBank/DDBJ databases">
        <title>Genome sequence of Kibdelosporangium philippinense ATCC 49844.</title>
        <authorList>
            <person name="Fedorov E.A."/>
            <person name="Omeragic M."/>
            <person name="Shalygina K.F."/>
            <person name="Maclea K.S."/>
        </authorList>
    </citation>
    <scope>NUCLEOTIDE SEQUENCE [LARGE SCALE GENOMIC DNA]</scope>
    <source>
        <strain evidence="1 2">ATCC 49844</strain>
    </source>
</reference>
<proteinExistence type="predicted"/>
<organism evidence="1 2">
    <name type="scientific">Kibdelosporangium philippinense</name>
    <dbReference type="NCBI Taxonomy" id="211113"/>
    <lineage>
        <taxon>Bacteria</taxon>
        <taxon>Bacillati</taxon>
        <taxon>Actinomycetota</taxon>
        <taxon>Actinomycetes</taxon>
        <taxon>Pseudonocardiales</taxon>
        <taxon>Pseudonocardiaceae</taxon>
        <taxon>Kibdelosporangium</taxon>
    </lineage>
</organism>
<dbReference type="RefSeq" id="WP_233731591.1">
    <property type="nucleotide sequence ID" value="NZ_JAJVCN010000004.1"/>
</dbReference>
<keyword evidence="1" id="KW-0808">Transferase</keyword>
<gene>
    <name evidence="1" type="ORF">LWC34_46150</name>
</gene>
<comment type="caution">
    <text evidence="1">The sequence shown here is derived from an EMBL/GenBank/DDBJ whole genome shotgun (WGS) entry which is preliminary data.</text>
</comment>
<dbReference type="Proteomes" id="UP001521150">
    <property type="component" value="Unassembled WGS sequence"/>
</dbReference>
<keyword evidence="1" id="KW-0489">Methyltransferase</keyword>
<dbReference type="SUPFAM" id="SSF53335">
    <property type="entry name" value="S-adenosyl-L-methionine-dependent methyltransferases"/>
    <property type="match status" value="1"/>
</dbReference>
<dbReference type="InterPro" id="IPR029063">
    <property type="entry name" value="SAM-dependent_MTases_sf"/>
</dbReference>
<dbReference type="InterPro" id="IPR006764">
    <property type="entry name" value="SAM_dep_MeTrfase_SAV2177_type"/>
</dbReference>
<evidence type="ECO:0000313" key="2">
    <source>
        <dbReference type="Proteomes" id="UP001521150"/>
    </source>
</evidence>
<accession>A0ABS8ZWB3</accession>
<dbReference type="GO" id="GO:0032259">
    <property type="term" value="P:methylation"/>
    <property type="evidence" value="ECO:0007669"/>
    <property type="project" value="UniProtKB-KW"/>
</dbReference>
<evidence type="ECO:0000313" key="1">
    <source>
        <dbReference type="EMBL" id="MCE7010137.1"/>
    </source>
</evidence>
<dbReference type="Pfam" id="PF04672">
    <property type="entry name" value="Methyltransf_19"/>
    <property type="match status" value="1"/>
</dbReference>
<protein>
    <submittedName>
        <fullName evidence="1">SAM-dependent methyltransferase</fullName>
    </submittedName>
</protein>
<sequence>MNTYQASITRVHDAMLGGTDHYAADKAVRDRLVAIDPDFPLAARETRAFLSRAVRYLVGEAGLTQLLDCGLALPLVDDTHRVAHLVNPECVVVYVSVDQFALTHARRLLDDNDRAHVSEVNLSHAYRVLSDPIVTKYLDFTKPLGLLQVLSLHHVPDHDDPWLTMQRYVDALAPGSHVVLIHFLDPGEGHELADTMAKVSEVYRAGVGTGWPRSAERIRDLLPGLDLLEPGLVPVGDWRPDAPRTGPLGAMQRLVMGAVARKP</sequence>
<dbReference type="PIRSF" id="PIRSF017393">
    <property type="entry name" value="MTase_SAV2177"/>
    <property type="match status" value="1"/>
</dbReference>
<keyword evidence="2" id="KW-1185">Reference proteome</keyword>